<organism evidence="3 4">
    <name type="scientific">Sphingobacterium bovistauri</name>
    <dbReference type="NCBI Taxonomy" id="2781959"/>
    <lineage>
        <taxon>Bacteria</taxon>
        <taxon>Pseudomonadati</taxon>
        <taxon>Bacteroidota</taxon>
        <taxon>Sphingobacteriia</taxon>
        <taxon>Sphingobacteriales</taxon>
        <taxon>Sphingobacteriaceae</taxon>
        <taxon>Sphingobacterium</taxon>
    </lineage>
</organism>
<dbReference type="InterPro" id="IPR017937">
    <property type="entry name" value="Thioredoxin_CS"/>
</dbReference>
<dbReference type="SUPFAM" id="SSF52833">
    <property type="entry name" value="Thioredoxin-like"/>
    <property type="match status" value="2"/>
</dbReference>
<dbReference type="Gene3D" id="3.40.30.10">
    <property type="entry name" value="Glutaredoxin"/>
    <property type="match status" value="2"/>
</dbReference>
<dbReference type="Pfam" id="PF00085">
    <property type="entry name" value="Thioredoxin"/>
    <property type="match status" value="1"/>
</dbReference>
<dbReference type="EMBL" id="JADEYP010000023">
    <property type="protein sequence ID" value="MCA5005877.1"/>
    <property type="molecule type" value="Genomic_DNA"/>
</dbReference>
<dbReference type="PROSITE" id="PS51352">
    <property type="entry name" value="THIOREDOXIN_2"/>
    <property type="match status" value="2"/>
</dbReference>
<evidence type="ECO:0000313" key="3">
    <source>
        <dbReference type="EMBL" id="MCA5005877.1"/>
    </source>
</evidence>
<dbReference type="PANTHER" id="PTHR32234:SF0">
    <property type="entry name" value="THIOL:DISULFIDE INTERCHANGE PROTEIN DSBD"/>
    <property type="match status" value="1"/>
</dbReference>
<dbReference type="Proteomes" id="UP001165302">
    <property type="component" value="Unassembled WGS sequence"/>
</dbReference>
<feature type="domain" description="Thioredoxin" evidence="2">
    <location>
        <begin position="9"/>
        <end position="145"/>
    </location>
</feature>
<evidence type="ECO:0000259" key="2">
    <source>
        <dbReference type="PROSITE" id="PS51352"/>
    </source>
</evidence>
<gene>
    <name evidence="3" type="ORF">IPZ78_12025</name>
</gene>
<evidence type="ECO:0000313" key="4">
    <source>
        <dbReference type="Proteomes" id="UP001165302"/>
    </source>
</evidence>
<dbReference type="PANTHER" id="PTHR32234">
    <property type="entry name" value="THIOL:DISULFIDE INTERCHANGE PROTEIN DSBD"/>
    <property type="match status" value="1"/>
</dbReference>
<dbReference type="InterPro" id="IPR013766">
    <property type="entry name" value="Thioredoxin_domain"/>
</dbReference>
<evidence type="ECO:0000256" key="1">
    <source>
        <dbReference type="ARBA" id="ARBA00023284"/>
    </source>
</evidence>
<dbReference type="RefSeq" id="WP_225554048.1">
    <property type="nucleotide sequence ID" value="NZ_JADEYP010000023.1"/>
</dbReference>
<sequence length="480" mass="55197">MRKIILGLLLIVNSIVSVHSQSMYGDEVKVDVKVKYVHSFEEALAKAKATNKLVFFNCFADWALPCHGMNKKVFSDQEFATWLDNNFVTFITDVTKGPGITLAEKYKIQTQPHYLILDANGEVIHRIVGGSEIPVFKERVAQALSPKTSLIGLKAQYAKGKRDVAFLKLYYTTLRYAEENKEARLILDQVFEKLKPKSWSKKENWDIFTAQTRSFDDLYFTYLTNNKDKFIKENGQEVVYKLISDMFTKSFFKLSLSSQEYNEQKMLEMYLLMQKLDINKEDKAYVFYNFAKFRSQGNMEGMVNILNAHGSSWDPNVLRVTDLSLSEFKDLSNKDEKILIEYWQKRADSFNGTTKNHYLTAIKNLSVKTGIVFSELSFQAALDKAAAENKLVFLDCYTTWCGPCKWLDANTFKEKAVGDYFNKNFVSIKIDMEKGEGIELMKKYEVTAFPTLFLLDPKGNVVKKMMGAMDGTRLLNQVKN</sequence>
<dbReference type="InterPro" id="IPR036249">
    <property type="entry name" value="Thioredoxin-like_sf"/>
</dbReference>
<reference evidence="3" key="1">
    <citation type="submission" date="2020-10" db="EMBL/GenBank/DDBJ databases">
        <authorList>
            <person name="Lu T."/>
            <person name="Wang Q."/>
            <person name="Han X."/>
        </authorList>
    </citation>
    <scope>NUCLEOTIDE SEQUENCE</scope>
    <source>
        <strain evidence="3">WQ 366</strain>
    </source>
</reference>
<feature type="domain" description="Thioredoxin" evidence="2">
    <location>
        <begin position="367"/>
        <end position="480"/>
    </location>
</feature>
<name>A0ABS7Z8M5_9SPHI</name>
<keyword evidence="4" id="KW-1185">Reference proteome</keyword>
<dbReference type="Pfam" id="PF13899">
    <property type="entry name" value="Thioredoxin_7"/>
    <property type="match status" value="1"/>
</dbReference>
<dbReference type="PROSITE" id="PS00194">
    <property type="entry name" value="THIOREDOXIN_1"/>
    <property type="match status" value="1"/>
</dbReference>
<protein>
    <submittedName>
        <fullName evidence="3">Thioredoxin family protein</fullName>
    </submittedName>
</protein>
<accession>A0ABS7Z8M5</accession>
<comment type="caution">
    <text evidence="3">The sequence shown here is derived from an EMBL/GenBank/DDBJ whole genome shotgun (WGS) entry which is preliminary data.</text>
</comment>
<keyword evidence="1" id="KW-0676">Redox-active center</keyword>
<proteinExistence type="predicted"/>